<proteinExistence type="predicted"/>
<dbReference type="SUPFAM" id="SSF49373">
    <property type="entry name" value="Invasin/intimin cell-adhesion fragments"/>
    <property type="match status" value="1"/>
</dbReference>
<protein>
    <recommendedName>
        <fullName evidence="4">FixH family protein</fullName>
    </recommendedName>
</protein>
<keyword evidence="1" id="KW-0812">Transmembrane</keyword>
<sequence length="175" mass="19045">MSEQEQSTAAPKKRFEPWPWVIVGILATALVVNATFIYLAGKSSNGLVIEGAYRRGITYNKEIDAARRQMELGWRVSLAGSEALQEGRQGAISLTVLDKSGQPVAGATVAGTLFRPTDQALDQPISMSEAAPGVYQAQITPAQRGIWDVKLKAQRGEDVYRFVQRISVKKAQPGE</sequence>
<organism evidence="2 3">
    <name type="scientific">Magnetofaba australis IT-1</name>
    <dbReference type="NCBI Taxonomy" id="1434232"/>
    <lineage>
        <taxon>Bacteria</taxon>
        <taxon>Pseudomonadati</taxon>
        <taxon>Pseudomonadota</taxon>
        <taxon>Magnetococcia</taxon>
        <taxon>Magnetococcales</taxon>
        <taxon>Magnetococcaceae</taxon>
        <taxon>Magnetofaba</taxon>
    </lineage>
</organism>
<dbReference type="STRING" id="1434232.MAIT1_02727"/>
<gene>
    <name evidence="2" type="ORF">MAIT1_02727</name>
</gene>
<feature type="transmembrane region" description="Helical" evidence="1">
    <location>
        <begin position="20"/>
        <end position="40"/>
    </location>
</feature>
<dbReference type="InterPro" id="IPR008620">
    <property type="entry name" value="FixH"/>
</dbReference>
<keyword evidence="1" id="KW-1133">Transmembrane helix</keyword>
<keyword evidence="3" id="KW-1185">Reference proteome</keyword>
<comment type="caution">
    <text evidence="2">The sequence shown here is derived from an EMBL/GenBank/DDBJ whole genome shotgun (WGS) entry which is preliminary data.</text>
</comment>
<keyword evidence="1" id="KW-0472">Membrane</keyword>
<accession>A0A1Y2K3P4</accession>
<evidence type="ECO:0000313" key="3">
    <source>
        <dbReference type="Proteomes" id="UP000194003"/>
    </source>
</evidence>
<evidence type="ECO:0000256" key="1">
    <source>
        <dbReference type="SAM" id="Phobius"/>
    </source>
</evidence>
<dbReference type="Pfam" id="PF05751">
    <property type="entry name" value="FixH"/>
    <property type="match status" value="1"/>
</dbReference>
<name>A0A1Y2K3P4_9PROT</name>
<dbReference type="OrthoDB" id="1495896at2"/>
<dbReference type="InterPro" id="IPR008964">
    <property type="entry name" value="Invasin/intimin_cell_adhesion"/>
</dbReference>
<dbReference type="Gene3D" id="2.60.40.10">
    <property type="entry name" value="Immunoglobulins"/>
    <property type="match status" value="1"/>
</dbReference>
<dbReference type="EMBL" id="LVJN01000020">
    <property type="protein sequence ID" value="OSM02559.1"/>
    <property type="molecule type" value="Genomic_DNA"/>
</dbReference>
<dbReference type="InterPro" id="IPR013783">
    <property type="entry name" value="Ig-like_fold"/>
</dbReference>
<evidence type="ECO:0000313" key="2">
    <source>
        <dbReference type="EMBL" id="OSM02559.1"/>
    </source>
</evidence>
<dbReference type="AlphaFoldDB" id="A0A1Y2K3P4"/>
<evidence type="ECO:0008006" key="4">
    <source>
        <dbReference type="Google" id="ProtNLM"/>
    </source>
</evidence>
<reference evidence="2 3" key="1">
    <citation type="journal article" date="2016" name="BMC Genomics">
        <title>Combined genomic and structural analyses of a cultured magnetotactic bacterium reveals its niche adaptation to a dynamic environment.</title>
        <authorList>
            <person name="Araujo A.C."/>
            <person name="Morillo V."/>
            <person name="Cypriano J."/>
            <person name="Teixeira L.C."/>
            <person name="Leao P."/>
            <person name="Lyra S."/>
            <person name="Almeida L.G."/>
            <person name="Bazylinski D.A."/>
            <person name="Vasconcellos A.T."/>
            <person name="Abreu F."/>
            <person name="Lins U."/>
        </authorList>
    </citation>
    <scope>NUCLEOTIDE SEQUENCE [LARGE SCALE GENOMIC DNA]</scope>
    <source>
        <strain evidence="2 3">IT-1</strain>
    </source>
</reference>
<dbReference type="RefSeq" id="WP_085445414.1">
    <property type="nucleotide sequence ID" value="NZ_LVJN01000020.1"/>
</dbReference>
<dbReference type="Proteomes" id="UP000194003">
    <property type="component" value="Unassembled WGS sequence"/>
</dbReference>